<dbReference type="InterPro" id="IPR029063">
    <property type="entry name" value="SAM-dependent_MTases_sf"/>
</dbReference>
<dbReference type="InterPro" id="IPR022642">
    <property type="entry name" value="CheR_C"/>
</dbReference>
<evidence type="ECO:0000256" key="4">
    <source>
        <dbReference type="SAM" id="MobiDB-lite"/>
    </source>
</evidence>
<dbReference type="SMART" id="SM00028">
    <property type="entry name" value="TPR"/>
    <property type="match status" value="3"/>
</dbReference>
<dbReference type="InterPro" id="IPR019734">
    <property type="entry name" value="TPR_rpt"/>
</dbReference>
<dbReference type="InterPro" id="IPR050903">
    <property type="entry name" value="Bact_Chemotaxis_MeTrfase"/>
</dbReference>
<comment type="caution">
    <text evidence="6">The sequence shown here is derived from an EMBL/GenBank/DDBJ whole genome shotgun (WGS) entry which is preliminary data.</text>
</comment>
<dbReference type="Gene3D" id="1.25.40.10">
    <property type="entry name" value="Tetratricopeptide repeat domain"/>
    <property type="match status" value="1"/>
</dbReference>
<dbReference type="InterPro" id="IPR000780">
    <property type="entry name" value="CheR_MeTrfase"/>
</dbReference>
<reference evidence="6" key="1">
    <citation type="journal article" date="2020" name="mSystems">
        <title>Genome- and Community-Level Interaction Insights into Carbon Utilization and Element Cycling Functions of Hydrothermarchaeota in Hydrothermal Sediment.</title>
        <authorList>
            <person name="Zhou Z."/>
            <person name="Liu Y."/>
            <person name="Xu W."/>
            <person name="Pan J."/>
            <person name="Luo Z.H."/>
            <person name="Li M."/>
        </authorList>
    </citation>
    <scope>NUCLEOTIDE SEQUENCE [LARGE SCALE GENOMIC DNA]</scope>
    <source>
        <strain evidence="6">SpSt-769</strain>
    </source>
</reference>
<dbReference type="GO" id="GO:0032259">
    <property type="term" value="P:methylation"/>
    <property type="evidence" value="ECO:0007669"/>
    <property type="project" value="UniProtKB-KW"/>
</dbReference>
<dbReference type="PRINTS" id="PR00996">
    <property type="entry name" value="CHERMTFRASE"/>
</dbReference>
<dbReference type="EMBL" id="DTGT01000003">
    <property type="protein sequence ID" value="HGH59669.1"/>
    <property type="molecule type" value="Genomic_DNA"/>
</dbReference>
<dbReference type="SUPFAM" id="SSF53335">
    <property type="entry name" value="S-adenosyl-L-methionine-dependent methyltransferases"/>
    <property type="match status" value="1"/>
</dbReference>
<dbReference type="SUPFAM" id="SSF48452">
    <property type="entry name" value="TPR-like"/>
    <property type="match status" value="1"/>
</dbReference>
<evidence type="ECO:0000259" key="5">
    <source>
        <dbReference type="PROSITE" id="PS50123"/>
    </source>
</evidence>
<dbReference type="Pfam" id="PF14559">
    <property type="entry name" value="TPR_19"/>
    <property type="match status" value="1"/>
</dbReference>
<evidence type="ECO:0000256" key="3">
    <source>
        <dbReference type="ARBA" id="ARBA00022691"/>
    </source>
</evidence>
<proteinExistence type="predicted"/>
<accession>A0A7C4EQL2</accession>
<sequence length="512" mass="57685">MSLDGLESQLRELGKIISEKMGIDFADRKLPDLRRGIERAAKQLGHRDWVSCLNWLLHTPMTKDTVQALAAHLTIGETYFFRDEKLFKAIEQRILPDIVRDALKTAKVIRIWCAGCSTGEEPYSLAILLHTTLRDLSTWHVTILGTDINTNALRRAQEGVYTEWSFRGAPDWLKSRYFVKQIDGRYRLIDEVRKLVTFAYHNLVEDPFPTLISNTNAMHVILCRNVLMYFKPAVRRRVVQHFHASLVDRGWLIASPAETALIDHPFLKRVTLFGTLAHQKVCPASSRSNYDASFDHALLLKPVWSGPAQEAKNEADPTPPVSLSHETPDAMKSRAGLPTPAAPTQALSFEEAQRLYEAGRYEELIAKVASLGSSELGTQTADTRVLALASRALANSGRLDEAQHWCQLAIQSDKTNPSLRFLLATILQELGAFDEAIKTLKTAIYLDQDFVPAHFALANLEMRHGNVNISRRHFKNVLKLLEKFQEDAPIPESEGMTVGRMREIVRSISDES</sequence>
<feature type="region of interest" description="Disordered" evidence="4">
    <location>
        <begin position="308"/>
        <end position="341"/>
    </location>
</feature>
<protein>
    <submittedName>
        <fullName evidence="6">Tetratricopeptide repeat protein</fullName>
    </submittedName>
</protein>
<name>A0A7C4EQL2_9BACT</name>
<keyword evidence="2" id="KW-0808">Transferase</keyword>
<evidence type="ECO:0000256" key="2">
    <source>
        <dbReference type="ARBA" id="ARBA00022679"/>
    </source>
</evidence>
<dbReference type="Pfam" id="PF01739">
    <property type="entry name" value="CheR"/>
    <property type="match status" value="1"/>
</dbReference>
<dbReference type="PROSITE" id="PS50123">
    <property type="entry name" value="CHER"/>
    <property type="match status" value="1"/>
</dbReference>
<keyword evidence="1" id="KW-0489">Methyltransferase</keyword>
<dbReference type="PANTHER" id="PTHR24422">
    <property type="entry name" value="CHEMOTAXIS PROTEIN METHYLTRANSFERASE"/>
    <property type="match status" value="1"/>
</dbReference>
<keyword evidence="3" id="KW-0949">S-adenosyl-L-methionine</keyword>
<dbReference type="Gene3D" id="3.40.50.150">
    <property type="entry name" value="Vaccinia Virus protein VP39"/>
    <property type="match status" value="1"/>
</dbReference>
<evidence type="ECO:0000256" key="1">
    <source>
        <dbReference type="ARBA" id="ARBA00022603"/>
    </source>
</evidence>
<organism evidence="6">
    <name type="scientific">Desulfomonile tiedjei</name>
    <dbReference type="NCBI Taxonomy" id="2358"/>
    <lineage>
        <taxon>Bacteria</taxon>
        <taxon>Pseudomonadati</taxon>
        <taxon>Thermodesulfobacteriota</taxon>
        <taxon>Desulfomonilia</taxon>
        <taxon>Desulfomonilales</taxon>
        <taxon>Desulfomonilaceae</taxon>
        <taxon>Desulfomonile</taxon>
    </lineage>
</organism>
<dbReference type="AlphaFoldDB" id="A0A7C4EQL2"/>
<evidence type="ECO:0000313" key="6">
    <source>
        <dbReference type="EMBL" id="HGH59669.1"/>
    </source>
</evidence>
<gene>
    <name evidence="6" type="ORF">ENV54_00055</name>
</gene>
<dbReference type="GO" id="GO:0008757">
    <property type="term" value="F:S-adenosylmethionine-dependent methyltransferase activity"/>
    <property type="evidence" value="ECO:0007669"/>
    <property type="project" value="InterPro"/>
</dbReference>
<feature type="domain" description="CheR-type methyltransferase" evidence="5">
    <location>
        <begin position="1"/>
        <end position="259"/>
    </location>
</feature>
<dbReference type="InterPro" id="IPR011990">
    <property type="entry name" value="TPR-like_helical_dom_sf"/>
</dbReference>
<dbReference type="PANTHER" id="PTHR24422:SF19">
    <property type="entry name" value="CHEMOTAXIS PROTEIN METHYLTRANSFERASE"/>
    <property type="match status" value="1"/>
</dbReference>
<dbReference type="SMART" id="SM00138">
    <property type="entry name" value="MeTrc"/>
    <property type="match status" value="1"/>
</dbReference>